<dbReference type="EMBL" id="UINC01001150">
    <property type="protein sequence ID" value="SUZ72361.1"/>
    <property type="molecule type" value="Genomic_DNA"/>
</dbReference>
<dbReference type="InterPro" id="IPR036396">
    <property type="entry name" value="Cyt_P450_sf"/>
</dbReference>
<evidence type="ECO:0000256" key="2">
    <source>
        <dbReference type="ARBA" id="ARBA00022617"/>
    </source>
</evidence>
<organism evidence="7">
    <name type="scientific">marine metagenome</name>
    <dbReference type="NCBI Taxonomy" id="408172"/>
    <lineage>
        <taxon>unclassified sequences</taxon>
        <taxon>metagenomes</taxon>
        <taxon>ecological metagenomes</taxon>
    </lineage>
</organism>
<accession>A0A381PZ73</accession>
<name>A0A381PZ73_9ZZZZ</name>
<keyword evidence="2" id="KW-0349">Heme</keyword>
<comment type="similarity">
    <text evidence="1">Belongs to the cytochrome P450 family.</text>
</comment>
<evidence type="ECO:0000256" key="1">
    <source>
        <dbReference type="ARBA" id="ARBA00010617"/>
    </source>
</evidence>
<evidence type="ECO:0000256" key="3">
    <source>
        <dbReference type="ARBA" id="ARBA00022723"/>
    </source>
</evidence>
<keyword evidence="4" id="KW-0560">Oxidoreductase</keyword>
<dbReference type="InterPro" id="IPR017972">
    <property type="entry name" value="Cyt_P450_CS"/>
</dbReference>
<dbReference type="PRINTS" id="PR00385">
    <property type="entry name" value="P450"/>
</dbReference>
<dbReference type="FunFam" id="1.10.630.10:FF:000018">
    <property type="entry name" value="Cytochrome P450 monooxygenase"/>
    <property type="match status" value="1"/>
</dbReference>
<sequence>VDVPNRPDVEDWETDFDHFHVDYSADPYSIWKDMREGGCPVAHTDRFHGVYLPTRHEDISAIAHDTEHFSSKSVIVNDLPVEDIGGFRSPPITSDPPEHQDHRRALLPAFAPKAIEKWIPITRQICNELLDDFSDSGSCDASVDYAQHIPVKVIARMIGIPEEDGDLFRKWIEELLEIGPNDMNVAQRATKEVFDYFGEYVKARREDPLDDIVTYFIDAEVDGQAMDDQQIMGGLFLLLLAGIDTTWSSIGSSLWHLGQHPEDRRRLADGTASFDAAVEEFLRFYSPVTMARVITEEVELSGTTLCPGQRVLLPFAAANRDNEFMEDAETFQIDREVNRHSAFGLGIHRCLGSNLARMEIKVALEEWFRRIPEFELVDPNVVTWSAGQVRGPRRIPLEW</sequence>
<dbReference type="PROSITE" id="PS00086">
    <property type="entry name" value="CYTOCHROME_P450"/>
    <property type="match status" value="1"/>
</dbReference>
<dbReference type="PANTHER" id="PTHR46696:SF6">
    <property type="entry name" value="P450, PUTATIVE (EUROFUNG)-RELATED"/>
    <property type="match status" value="1"/>
</dbReference>
<protein>
    <recommendedName>
        <fullName evidence="8">Cytochrome P450</fullName>
    </recommendedName>
</protein>
<dbReference type="GO" id="GO:0016705">
    <property type="term" value="F:oxidoreductase activity, acting on paired donors, with incorporation or reduction of molecular oxygen"/>
    <property type="evidence" value="ECO:0007669"/>
    <property type="project" value="InterPro"/>
</dbReference>
<dbReference type="GO" id="GO:0004497">
    <property type="term" value="F:monooxygenase activity"/>
    <property type="evidence" value="ECO:0007669"/>
    <property type="project" value="UniProtKB-KW"/>
</dbReference>
<gene>
    <name evidence="7" type="ORF">METZ01_LOCUS25215</name>
</gene>
<dbReference type="InterPro" id="IPR002397">
    <property type="entry name" value="Cyt_P450_B"/>
</dbReference>
<proteinExistence type="inferred from homology"/>
<dbReference type="GO" id="GO:0020037">
    <property type="term" value="F:heme binding"/>
    <property type="evidence" value="ECO:0007669"/>
    <property type="project" value="InterPro"/>
</dbReference>
<dbReference type="PANTHER" id="PTHR46696">
    <property type="entry name" value="P450, PUTATIVE (EUROFUNG)-RELATED"/>
    <property type="match status" value="1"/>
</dbReference>
<keyword evidence="5" id="KW-0408">Iron</keyword>
<dbReference type="PRINTS" id="PR00359">
    <property type="entry name" value="BP450"/>
</dbReference>
<feature type="non-terminal residue" evidence="7">
    <location>
        <position position="1"/>
    </location>
</feature>
<dbReference type="GO" id="GO:0005506">
    <property type="term" value="F:iron ion binding"/>
    <property type="evidence" value="ECO:0007669"/>
    <property type="project" value="InterPro"/>
</dbReference>
<evidence type="ECO:0000256" key="5">
    <source>
        <dbReference type="ARBA" id="ARBA00023004"/>
    </source>
</evidence>
<evidence type="ECO:0000256" key="4">
    <source>
        <dbReference type="ARBA" id="ARBA00023002"/>
    </source>
</evidence>
<keyword evidence="6" id="KW-0503">Monooxygenase</keyword>
<dbReference type="InterPro" id="IPR001128">
    <property type="entry name" value="Cyt_P450"/>
</dbReference>
<evidence type="ECO:0000313" key="7">
    <source>
        <dbReference type="EMBL" id="SUZ72361.1"/>
    </source>
</evidence>
<dbReference type="Pfam" id="PF00067">
    <property type="entry name" value="p450"/>
    <property type="match status" value="2"/>
</dbReference>
<evidence type="ECO:0000256" key="6">
    <source>
        <dbReference type="ARBA" id="ARBA00023033"/>
    </source>
</evidence>
<dbReference type="AlphaFoldDB" id="A0A381PZ73"/>
<dbReference type="SUPFAM" id="SSF48264">
    <property type="entry name" value="Cytochrome P450"/>
    <property type="match status" value="1"/>
</dbReference>
<evidence type="ECO:0008006" key="8">
    <source>
        <dbReference type="Google" id="ProtNLM"/>
    </source>
</evidence>
<dbReference type="Gene3D" id="1.10.630.10">
    <property type="entry name" value="Cytochrome P450"/>
    <property type="match status" value="1"/>
</dbReference>
<reference evidence="7" key="1">
    <citation type="submission" date="2018-05" db="EMBL/GenBank/DDBJ databases">
        <authorList>
            <person name="Lanie J.A."/>
            <person name="Ng W.-L."/>
            <person name="Kazmierczak K.M."/>
            <person name="Andrzejewski T.M."/>
            <person name="Davidsen T.M."/>
            <person name="Wayne K.J."/>
            <person name="Tettelin H."/>
            <person name="Glass J.I."/>
            <person name="Rusch D."/>
            <person name="Podicherti R."/>
            <person name="Tsui H.-C.T."/>
            <person name="Winkler M.E."/>
        </authorList>
    </citation>
    <scope>NUCLEOTIDE SEQUENCE</scope>
</reference>
<keyword evidence="3" id="KW-0479">Metal-binding</keyword>